<organism evidence="1 2">
    <name type="scientific">Trachipleistophora hominis</name>
    <name type="common">Microsporidian parasite</name>
    <dbReference type="NCBI Taxonomy" id="72359"/>
    <lineage>
        <taxon>Eukaryota</taxon>
        <taxon>Fungi</taxon>
        <taxon>Fungi incertae sedis</taxon>
        <taxon>Microsporidia</taxon>
        <taxon>Pleistophoridae</taxon>
        <taxon>Trachipleistophora</taxon>
    </lineage>
</organism>
<proteinExistence type="predicted"/>
<dbReference type="Proteomes" id="UP000011185">
    <property type="component" value="Unassembled WGS sequence"/>
</dbReference>
<dbReference type="InParanoid" id="L7JVH8"/>
<protein>
    <submittedName>
        <fullName evidence="1">Uncharacterized protein</fullName>
    </submittedName>
</protein>
<reference evidence="1 2" key="1">
    <citation type="journal article" date="2012" name="PLoS Pathog.">
        <title>The genome of the obligate intracellular parasite Trachipleistophora hominis: new insights into microsporidian genome dynamics and reductive evolution.</title>
        <authorList>
            <person name="Heinz E."/>
            <person name="Williams T.A."/>
            <person name="Nakjang S."/>
            <person name="Noel C.J."/>
            <person name="Swan D.C."/>
            <person name="Goldberg A.V."/>
            <person name="Harris S.R."/>
            <person name="Weinmaier T."/>
            <person name="Markert S."/>
            <person name="Becher D."/>
            <person name="Bernhardt J."/>
            <person name="Dagan T."/>
            <person name="Hacker C."/>
            <person name="Lucocq J.M."/>
            <person name="Schweder T."/>
            <person name="Rattei T."/>
            <person name="Hall N."/>
            <person name="Hirt R.P."/>
            <person name="Embley T.M."/>
        </authorList>
    </citation>
    <scope>NUCLEOTIDE SEQUENCE [LARGE SCALE GENOMIC DNA]</scope>
</reference>
<dbReference type="AlphaFoldDB" id="L7JVH8"/>
<sequence>VSDQSLPCVDGRSGPVIYRTHARITNIASSSTYIMLGDTNDTWCHKAILSIEDREQACHAGMGRFKRSMNDTSACRQRRDDATVNENVCVTAPEALL</sequence>
<dbReference type="VEuPathDB" id="MicrosporidiaDB:THOM_2340"/>
<gene>
    <name evidence="1" type="ORF">THOM_2340</name>
</gene>
<evidence type="ECO:0000313" key="2">
    <source>
        <dbReference type="Proteomes" id="UP000011185"/>
    </source>
</evidence>
<dbReference type="HOGENOM" id="CLU_2352426_0_0_1"/>
<evidence type="ECO:0000313" key="1">
    <source>
        <dbReference type="EMBL" id="ELQ74737.1"/>
    </source>
</evidence>
<accession>L7JVH8</accession>
<dbReference type="EMBL" id="JH994027">
    <property type="protein sequence ID" value="ELQ74737.1"/>
    <property type="molecule type" value="Genomic_DNA"/>
</dbReference>
<name>L7JVH8_TRAHO</name>
<keyword evidence="2" id="KW-1185">Reference proteome</keyword>
<feature type="non-terminal residue" evidence="1">
    <location>
        <position position="1"/>
    </location>
</feature>